<organism evidence="2 3">
    <name type="scientific">Labeo rohita</name>
    <name type="common">Indian major carp</name>
    <name type="synonym">Cyprinus rohita</name>
    <dbReference type="NCBI Taxonomy" id="84645"/>
    <lineage>
        <taxon>Eukaryota</taxon>
        <taxon>Metazoa</taxon>
        <taxon>Chordata</taxon>
        <taxon>Craniata</taxon>
        <taxon>Vertebrata</taxon>
        <taxon>Euteleostomi</taxon>
        <taxon>Actinopterygii</taxon>
        <taxon>Neopterygii</taxon>
        <taxon>Teleostei</taxon>
        <taxon>Ostariophysi</taxon>
        <taxon>Cypriniformes</taxon>
        <taxon>Cyprinidae</taxon>
        <taxon>Labeoninae</taxon>
        <taxon>Labeonini</taxon>
        <taxon>Labeo</taxon>
    </lineage>
</organism>
<feature type="region of interest" description="Disordered" evidence="1">
    <location>
        <begin position="117"/>
        <end position="162"/>
    </location>
</feature>
<dbReference type="AlphaFoldDB" id="A0A498M049"/>
<dbReference type="Proteomes" id="UP000290572">
    <property type="component" value="Unassembled WGS sequence"/>
</dbReference>
<dbReference type="EMBL" id="QBIY01013058">
    <property type="protein sequence ID" value="RXN12424.1"/>
    <property type="molecule type" value="Genomic_DNA"/>
</dbReference>
<keyword evidence="3" id="KW-1185">Reference proteome</keyword>
<proteinExistence type="predicted"/>
<dbReference type="STRING" id="84645.A0A498M049"/>
<evidence type="ECO:0000256" key="1">
    <source>
        <dbReference type="SAM" id="MobiDB-lite"/>
    </source>
</evidence>
<sequence length="178" mass="20747">MSVSIILLKGSTQNRTVSHKLHRTPNNQGWIQNQRLTPGNMASTSQNTLQVNEPRRYGSTLSLEEKCEQSFFLFYYYRVEDEAVLDRGASLLKHLCDQEEVEGHHTIYIGVHVPKSYRRRRRHRRRTSHKDRKEKVTENASDRSDAENNEEASNSILKPLSKRLPKSRQFTLMLRAPS</sequence>
<evidence type="ECO:0000313" key="2">
    <source>
        <dbReference type="EMBL" id="RXN12424.1"/>
    </source>
</evidence>
<reference evidence="2 3" key="1">
    <citation type="submission" date="2018-03" db="EMBL/GenBank/DDBJ databases">
        <title>Draft genome sequence of Rohu Carp (Labeo rohita).</title>
        <authorList>
            <person name="Das P."/>
            <person name="Kushwaha B."/>
            <person name="Joshi C.G."/>
            <person name="Kumar D."/>
            <person name="Nagpure N.S."/>
            <person name="Sahoo L."/>
            <person name="Das S.P."/>
            <person name="Bit A."/>
            <person name="Patnaik S."/>
            <person name="Meher P.K."/>
            <person name="Jayasankar P."/>
            <person name="Koringa P.G."/>
            <person name="Patel N.V."/>
            <person name="Hinsu A.T."/>
            <person name="Kumar R."/>
            <person name="Pandey M."/>
            <person name="Agarwal S."/>
            <person name="Srivastava S."/>
            <person name="Singh M."/>
            <person name="Iquebal M.A."/>
            <person name="Jaiswal S."/>
            <person name="Angadi U.B."/>
            <person name="Kumar N."/>
            <person name="Raza M."/>
            <person name="Shah T.M."/>
            <person name="Rai A."/>
            <person name="Jena J.K."/>
        </authorList>
    </citation>
    <scope>NUCLEOTIDE SEQUENCE [LARGE SCALE GENOMIC DNA]</scope>
    <source>
        <strain evidence="2">DASCIFA01</strain>
        <tissue evidence="2">Testis</tissue>
    </source>
</reference>
<feature type="compositionally biased region" description="Basic residues" evidence="1">
    <location>
        <begin position="117"/>
        <end position="130"/>
    </location>
</feature>
<feature type="compositionally biased region" description="Basic and acidic residues" evidence="1">
    <location>
        <begin position="131"/>
        <end position="146"/>
    </location>
</feature>
<name>A0A498M049_LABRO</name>
<evidence type="ECO:0000313" key="3">
    <source>
        <dbReference type="Proteomes" id="UP000290572"/>
    </source>
</evidence>
<accession>A0A498M049</accession>
<comment type="caution">
    <text evidence="2">The sequence shown here is derived from an EMBL/GenBank/DDBJ whole genome shotgun (WGS) entry which is preliminary data.</text>
</comment>
<protein>
    <submittedName>
        <fullName evidence="2">Electrogenic sodium bicarbonate cotransporter 1-like isoform X6</fullName>
    </submittedName>
</protein>
<gene>
    <name evidence="2" type="ORF">ROHU_010126</name>
</gene>